<feature type="non-terminal residue" evidence="1">
    <location>
        <position position="273"/>
    </location>
</feature>
<comment type="caution">
    <text evidence="1">The sequence shown here is derived from an EMBL/GenBank/DDBJ whole genome shotgun (WGS) entry which is preliminary data.</text>
</comment>
<evidence type="ECO:0000313" key="2">
    <source>
        <dbReference type="Proteomes" id="UP001489719"/>
    </source>
</evidence>
<dbReference type="Proteomes" id="UP001489719">
    <property type="component" value="Unassembled WGS sequence"/>
</dbReference>
<proteinExistence type="predicted"/>
<evidence type="ECO:0000313" key="1">
    <source>
        <dbReference type="EMBL" id="KAK9322841.1"/>
    </source>
</evidence>
<organism evidence="1 2">
    <name type="scientific">Lipomyces orientalis</name>
    <dbReference type="NCBI Taxonomy" id="1233043"/>
    <lineage>
        <taxon>Eukaryota</taxon>
        <taxon>Fungi</taxon>
        <taxon>Dikarya</taxon>
        <taxon>Ascomycota</taxon>
        <taxon>Saccharomycotina</taxon>
        <taxon>Lipomycetes</taxon>
        <taxon>Lipomycetales</taxon>
        <taxon>Lipomycetaceae</taxon>
        <taxon>Lipomyces</taxon>
    </lineage>
</organism>
<protein>
    <submittedName>
        <fullName evidence="1">Uncharacterized protein</fullName>
    </submittedName>
</protein>
<name>A0ACC3TPL2_9ASCO</name>
<reference evidence="2" key="1">
    <citation type="journal article" date="2024" name="Front. Bioeng. Biotechnol.">
        <title>Genome-scale model development and genomic sequencing of the oleaginous clade Lipomyces.</title>
        <authorList>
            <person name="Czajka J.J."/>
            <person name="Han Y."/>
            <person name="Kim J."/>
            <person name="Mondo S.J."/>
            <person name="Hofstad B.A."/>
            <person name="Robles A."/>
            <person name="Haridas S."/>
            <person name="Riley R."/>
            <person name="LaButti K."/>
            <person name="Pangilinan J."/>
            <person name="Andreopoulos W."/>
            <person name="Lipzen A."/>
            <person name="Yan J."/>
            <person name="Wang M."/>
            <person name="Ng V."/>
            <person name="Grigoriev I.V."/>
            <person name="Spatafora J.W."/>
            <person name="Magnuson J.K."/>
            <person name="Baker S.E."/>
            <person name="Pomraning K.R."/>
        </authorList>
    </citation>
    <scope>NUCLEOTIDE SEQUENCE [LARGE SCALE GENOMIC DNA]</scope>
    <source>
        <strain evidence="2">CBS 10300</strain>
    </source>
</reference>
<sequence>MSNVLLTGATGFIAVHVLNLLLSEGYTVRATVRSAGKSAFLRDKFPTDKLSFAIVPDIALPGAFDDAVKDMEYVVHTASPFKSVVNDNLQDLLIPAVNGTKGVLESVHKYAPTVKQVVVTSSFAAVFSGPVNLRGLKAQTESDWNNIAWEQALDADNPVAYRASKKFAESTVWDFVKEQNPNFSVTVLNPPLVWGPMEHEVSLATLNTSNMYVYRLLQDPVNPDPSCIFAFVDVRDLAEAHVAALGNPKARNQRIIVYGGYYTYAAMIGILQK</sequence>
<accession>A0ACC3TPL2</accession>
<gene>
    <name evidence="1" type="ORF">V1517DRAFT_236332</name>
</gene>
<keyword evidence="2" id="KW-1185">Reference proteome</keyword>
<dbReference type="EMBL" id="MU970070">
    <property type="protein sequence ID" value="KAK9322841.1"/>
    <property type="molecule type" value="Genomic_DNA"/>
</dbReference>